<comment type="caution">
    <text evidence="2">The sequence shown here is derived from an EMBL/GenBank/DDBJ whole genome shotgun (WGS) entry which is preliminary data.</text>
</comment>
<accession>A0AAD9BPX7</accession>
<feature type="compositionally biased region" description="Acidic residues" evidence="1">
    <location>
        <begin position="135"/>
        <end position="146"/>
    </location>
</feature>
<dbReference type="AlphaFoldDB" id="A0AAD9BPX7"/>
<sequence>MVLTRSDFWSLGLANDMDGMILNSCLTVIDKENAANLQSLLLPVGTWTLDTLCLKKRGRKTARGDGRKRQSREFNNDSEYHQDDSGGLDADSCVSPGSLDEKKKAPSSTTEAHEPEEIELNSVHEYENVSHTAAETEDTEEQEDMV</sequence>
<evidence type="ECO:0000256" key="1">
    <source>
        <dbReference type="SAM" id="MobiDB-lite"/>
    </source>
</evidence>
<proteinExistence type="predicted"/>
<dbReference type="Proteomes" id="UP001228049">
    <property type="component" value="Unassembled WGS sequence"/>
</dbReference>
<evidence type="ECO:0000313" key="3">
    <source>
        <dbReference type="Proteomes" id="UP001228049"/>
    </source>
</evidence>
<gene>
    <name evidence="2" type="ORF">KUDE01_030543</name>
</gene>
<dbReference type="EMBL" id="JASDAP010000020">
    <property type="protein sequence ID" value="KAK1886828.1"/>
    <property type="molecule type" value="Genomic_DNA"/>
</dbReference>
<keyword evidence="3" id="KW-1185">Reference proteome</keyword>
<reference evidence="2" key="1">
    <citation type="submission" date="2023-04" db="EMBL/GenBank/DDBJ databases">
        <title>Chromosome-level genome of Chaenocephalus aceratus.</title>
        <authorList>
            <person name="Park H."/>
        </authorList>
    </citation>
    <scope>NUCLEOTIDE SEQUENCE</scope>
    <source>
        <strain evidence="2">DE</strain>
        <tissue evidence="2">Muscle</tissue>
    </source>
</reference>
<name>A0AAD9BPX7_DISEL</name>
<protein>
    <submittedName>
        <fullName evidence="2">Sialic acid TRAP transporter large permease protein SiaM</fullName>
    </submittedName>
</protein>
<evidence type="ECO:0000313" key="2">
    <source>
        <dbReference type="EMBL" id="KAK1886828.1"/>
    </source>
</evidence>
<feature type="compositionally biased region" description="Basic and acidic residues" evidence="1">
    <location>
        <begin position="62"/>
        <end position="84"/>
    </location>
</feature>
<feature type="region of interest" description="Disordered" evidence="1">
    <location>
        <begin position="58"/>
        <end position="146"/>
    </location>
</feature>
<organism evidence="2 3">
    <name type="scientific">Dissostichus eleginoides</name>
    <name type="common">Patagonian toothfish</name>
    <name type="synonym">Dissostichus amissus</name>
    <dbReference type="NCBI Taxonomy" id="100907"/>
    <lineage>
        <taxon>Eukaryota</taxon>
        <taxon>Metazoa</taxon>
        <taxon>Chordata</taxon>
        <taxon>Craniata</taxon>
        <taxon>Vertebrata</taxon>
        <taxon>Euteleostomi</taxon>
        <taxon>Actinopterygii</taxon>
        <taxon>Neopterygii</taxon>
        <taxon>Teleostei</taxon>
        <taxon>Neoteleostei</taxon>
        <taxon>Acanthomorphata</taxon>
        <taxon>Eupercaria</taxon>
        <taxon>Perciformes</taxon>
        <taxon>Notothenioidei</taxon>
        <taxon>Nototheniidae</taxon>
        <taxon>Dissostichus</taxon>
    </lineage>
</organism>